<keyword evidence="6" id="KW-0131">Cell cycle</keyword>
<dbReference type="InterPro" id="IPR006612">
    <property type="entry name" value="THAP_Znf"/>
</dbReference>
<evidence type="ECO:0000313" key="8">
    <source>
        <dbReference type="EMBL" id="KAG5286257.1"/>
    </source>
</evidence>
<dbReference type="SMART" id="SM00980">
    <property type="entry name" value="THAP"/>
    <property type="match status" value="1"/>
</dbReference>
<evidence type="ECO:0000313" key="9">
    <source>
        <dbReference type="Proteomes" id="UP000823561"/>
    </source>
</evidence>
<dbReference type="EMBL" id="JADWDJ010000001">
    <property type="protein sequence ID" value="KAG5286257.1"/>
    <property type="molecule type" value="Genomic_DNA"/>
</dbReference>
<evidence type="ECO:0000256" key="6">
    <source>
        <dbReference type="RuleBase" id="RU369073"/>
    </source>
</evidence>
<comment type="subcellular location">
    <subcellularLocation>
        <location evidence="6">Nucleus</location>
        <location evidence="6">Nucleoplasm</location>
    </subcellularLocation>
</comment>
<sequence length="296" mass="32774">MAERAPPKCAVQGCESGDHTFHTLPKEPNCRQAWLMFIFSKIPHTFNPKLLICSAHFTSDCFANMKQFQAGFAQRLVLNRGTVPTLLPPYPLWPPKPQLESQTSTVGLHQLPHTSDACCQTDVVSQETQLSSKTLRPQLRSIGTQATVPYQSVAVGSTTTAMATLIPLSSTPVKTSWPVKRPHLELELEEEVENGSTAATEPQDSTHDTALSITNETESSRPFTPPFISYGDAKYIVFEDCLLSLFETCPVCTKACNVHPRRRGTFLAVDQLCPHCGFFRQWRSQPKSIEGPNGET</sequence>
<evidence type="ECO:0000256" key="3">
    <source>
        <dbReference type="ARBA" id="ARBA00022833"/>
    </source>
</evidence>
<keyword evidence="4 5" id="KW-0238">DNA-binding</keyword>
<dbReference type="SMART" id="SM00692">
    <property type="entry name" value="DM3"/>
    <property type="match status" value="1"/>
</dbReference>
<keyword evidence="6" id="KW-0805">Transcription regulation</keyword>
<dbReference type="PANTHER" id="PTHR46600">
    <property type="entry name" value="THAP DOMAIN-CONTAINING"/>
    <property type="match status" value="1"/>
</dbReference>
<protein>
    <recommendedName>
        <fullName evidence="6">THAP domain-containing protein 1</fullName>
    </recommendedName>
</protein>
<evidence type="ECO:0000256" key="4">
    <source>
        <dbReference type="ARBA" id="ARBA00023125"/>
    </source>
</evidence>
<keyword evidence="6" id="KW-0175">Coiled coil</keyword>
<dbReference type="PANTHER" id="PTHR46600:SF11">
    <property type="entry name" value="THAP DOMAIN-CONTAINING PROTEIN 10"/>
    <property type="match status" value="1"/>
</dbReference>
<comment type="function">
    <text evidence="6">DNA-binding transcription regulator that regulates endothelial cell proliferation and G1/S cell-cycle progression. Specifically binds the 5'-[AT]NTNN[GT]GGCA[AGT]-3' core DNA sequence and acts by modulating expression of pRB-E2F cell-cycle target genes.</text>
</comment>
<dbReference type="SUPFAM" id="SSF57716">
    <property type="entry name" value="Glucocorticoid receptor-like (DNA-binding domain)"/>
    <property type="match status" value="1"/>
</dbReference>
<dbReference type="Proteomes" id="UP000823561">
    <property type="component" value="Chromosome 1"/>
</dbReference>
<dbReference type="GO" id="GO:0005654">
    <property type="term" value="C:nucleoplasm"/>
    <property type="evidence" value="ECO:0007669"/>
    <property type="project" value="UniProtKB-SubCell"/>
</dbReference>
<name>A0AAV6HK32_9TELE</name>
<dbReference type="InterPro" id="IPR026516">
    <property type="entry name" value="THAP1/10"/>
</dbReference>
<keyword evidence="6" id="KW-0539">Nucleus</keyword>
<accession>A0AAV6HK32</accession>
<dbReference type="GO" id="GO:0003700">
    <property type="term" value="F:DNA-binding transcription factor activity"/>
    <property type="evidence" value="ECO:0007669"/>
    <property type="project" value="UniProtKB-UniRule"/>
</dbReference>
<comment type="similarity">
    <text evidence="6">Belongs to the THAP1 family.</text>
</comment>
<feature type="domain" description="THAP-type" evidence="7">
    <location>
        <begin position="5"/>
        <end position="87"/>
    </location>
</feature>
<comment type="caution">
    <text evidence="8">The sequence shown here is derived from an EMBL/GenBank/DDBJ whole genome shotgun (WGS) entry which is preliminary data.</text>
</comment>
<dbReference type="Pfam" id="PF05485">
    <property type="entry name" value="THAP"/>
    <property type="match status" value="1"/>
</dbReference>
<keyword evidence="2 5" id="KW-0863">Zinc-finger</keyword>
<proteinExistence type="inferred from homology"/>
<evidence type="ECO:0000256" key="1">
    <source>
        <dbReference type="ARBA" id="ARBA00022723"/>
    </source>
</evidence>
<evidence type="ECO:0000256" key="5">
    <source>
        <dbReference type="PROSITE-ProRule" id="PRU00309"/>
    </source>
</evidence>
<dbReference type="GO" id="GO:0001935">
    <property type="term" value="P:endothelial cell proliferation"/>
    <property type="evidence" value="ECO:0007669"/>
    <property type="project" value="UniProtKB-UniRule"/>
</dbReference>
<evidence type="ECO:0000259" key="7">
    <source>
        <dbReference type="PROSITE" id="PS50950"/>
    </source>
</evidence>
<keyword evidence="9" id="KW-1185">Reference proteome</keyword>
<dbReference type="AlphaFoldDB" id="A0AAV6HK32"/>
<gene>
    <name evidence="8" type="ORF">AALO_G00012750</name>
</gene>
<dbReference type="PROSITE" id="PS50950">
    <property type="entry name" value="ZF_THAP"/>
    <property type="match status" value="1"/>
</dbReference>
<keyword evidence="6" id="KW-0804">Transcription</keyword>
<dbReference type="GO" id="GO:0043565">
    <property type="term" value="F:sequence-specific DNA binding"/>
    <property type="evidence" value="ECO:0007669"/>
    <property type="project" value="UniProtKB-UniRule"/>
</dbReference>
<keyword evidence="1" id="KW-0479">Metal-binding</keyword>
<reference evidence="8 9" key="1">
    <citation type="submission" date="2020-10" db="EMBL/GenBank/DDBJ databases">
        <title>Chromosome-scale genome assembly of the Allis shad, Alosa alosa.</title>
        <authorList>
            <person name="Margot Z."/>
            <person name="Christophe K."/>
            <person name="Cabau C."/>
            <person name="Louis A."/>
            <person name="Berthelot C."/>
            <person name="Parey E."/>
            <person name="Roest Crollius H."/>
            <person name="Montfort J."/>
            <person name="Robinson-Rechavi M."/>
            <person name="Bucao C."/>
            <person name="Bouchez O."/>
            <person name="Gislard M."/>
            <person name="Lluch J."/>
            <person name="Milhes M."/>
            <person name="Lampietro C."/>
            <person name="Lopez Roques C."/>
            <person name="Donnadieu C."/>
            <person name="Braasch I."/>
            <person name="Desvignes T."/>
            <person name="Postlethwait J."/>
            <person name="Bobe J."/>
            <person name="Guiguen Y."/>
        </authorList>
    </citation>
    <scope>NUCLEOTIDE SEQUENCE [LARGE SCALE GENOMIC DNA]</scope>
    <source>
        <strain evidence="8">M-15738</strain>
        <tissue evidence="8">Blood</tissue>
    </source>
</reference>
<dbReference type="GO" id="GO:0008270">
    <property type="term" value="F:zinc ion binding"/>
    <property type="evidence" value="ECO:0007669"/>
    <property type="project" value="UniProtKB-KW"/>
</dbReference>
<organism evidence="8 9">
    <name type="scientific">Alosa alosa</name>
    <name type="common">allis shad</name>
    <dbReference type="NCBI Taxonomy" id="278164"/>
    <lineage>
        <taxon>Eukaryota</taxon>
        <taxon>Metazoa</taxon>
        <taxon>Chordata</taxon>
        <taxon>Craniata</taxon>
        <taxon>Vertebrata</taxon>
        <taxon>Euteleostomi</taxon>
        <taxon>Actinopterygii</taxon>
        <taxon>Neopterygii</taxon>
        <taxon>Teleostei</taxon>
        <taxon>Clupei</taxon>
        <taxon>Clupeiformes</taxon>
        <taxon>Clupeoidei</taxon>
        <taxon>Clupeidae</taxon>
        <taxon>Alosa</taxon>
    </lineage>
</organism>
<evidence type="ECO:0000256" key="2">
    <source>
        <dbReference type="ARBA" id="ARBA00022771"/>
    </source>
</evidence>
<keyword evidence="3" id="KW-0862">Zinc</keyword>